<feature type="region of interest" description="Disordered" evidence="4">
    <location>
        <begin position="1014"/>
        <end position="1066"/>
    </location>
</feature>
<evidence type="ECO:0000256" key="3">
    <source>
        <dbReference type="ARBA" id="ARBA00029879"/>
    </source>
</evidence>
<protein>
    <recommendedName>
        <fullName evidence="3">Protein RIC1 homolog</fullName>
    </recommendedName>
</protein>
<comment type="subcellular location">
    <subcellularLocation>
        <location evidence="1">Membrane</location>
    </subcellularLocation>
</comment>
<reference evidence="7" key="1">
    <citation type="submission" date="2022-11" db="UniProtKB">
        <authorList>
            <consortium name="WormBaseParasite"/>
        </authorList>
    </citation>
    <scope>IDENTIFICATION</scope>
</reference>
<organism evidence="6 7">
    <name type="scientific">Ditylenchus dipsaci</name>
    <dbReference type="NCBI Taxonomy" id="166011"/>
    <lineage>
        <taxon>Eukaryota</taxon>
        <taxon>Metazoa</taxon>
        <taxon>Ecdysozoa</taxon>
        <taxon>Nematoda</taxon>
        <taxon>Chromadorea</taxon>
        <taxon>Rhabditida</taxon>
        <taxon>Tylenchina</taxon>
        <taxon>Tylenchomorpha</taxon>
        <taxon>Sphaerularioidea</taxon>
        <taxon>Anguinidae</taxon>
        <taxon>Anguininae</taxon>
        <taxon>Ditylenchus</taxon>
    </lineage>
</organism>
<evidence type="ECO:0000313" key="6">
    <source>
        <dbReference type="Proteomes" id="UP000887574"/>
    </source>
</evidence>
<dbReference type="Pfam" id="PF07064">
    <property type="entry name" value="RIC1"/>
    <property type="match status" value="1"/>
</dbReference>
<dbReference type="GO" id="GO:0042147">
    <property type="term" value="P:retrograde transport, endosome to Golgi"/>
    <property type="evidence" value="ECO:0007669"/>
    <property type="project" value="TreeGrafter"/>
</dbReference>
<dbReference type="Proteomes" id="UP000887574">
    <property type="component" value="Unplaced"/>
</dbReference>
<sequence>MYLPDGCDVNFVLPNPKEKVRFIVASRERSIIAVVTDSALYFYLASLQLLLCTYRRTEKELKEQGAYRKLYWRHNSSSICVITSSNYVYIYTMEISLESDCFNLKDSSEVAFNRQSEEFHLRQKRPSINIFLAVQAKLDSEATCVVSLLDELFICLMDGWIHRLSWVGNFTQELSFIIRNVPFAVDQITGKSESFPTSSMFVQDMVYCPLIGSGLCAVLSDGRAGLIVSSTPQFRPESVSAVWALGLNDACCCAANHKFRLVYFGCRNGEIAGYSMDDTIGSLIQVFRLGLFIKNGTEYLDKILNVRQIQCLSQGTVFSVIWNVKKQKPEYVDKNDSTSTESSSIFNLSGLSLTNGTAAKEEPEIDLAKCPPAIAIFSTFGAQWWSSFEYSAAENLPCIPYSCMDWGPEGFQLWLGTRSRGLTMMNLVRSVPEILERVIMVGSDRVCLSPMRSHEKNATAPHFIWQTYKVPFKYITTNWPLRYVRIDTECNRVLVVAGTRGFCYCMLKNMKWKIFNTEAQEKALSLNGGLAVFQDFIIVAATHEETDHIYAFSINEQLKLESATSVPTNRILLMSSRQDHLITFDINSTVVIYSLKQKYDMLNKKASLEMECLAEIRITELLFHLSCVVSIQLTQLNYYPDVAEFCPGMDSLLLNVSGHLLLLSPLHNKPANTNGTKASGKEPDDITNFQLHPPTLIASSVERVWIHSTNRQIPHLNKALWINAGCKRMIWLPLSQQPFLPTDETKDNRRTFISRRIMLPIELSLYPLAIDEDCLACGAECFANTLESQENIAPIAVHSLNRTSEVFLHKLLKQLLKRNLGSYALAIVSACRPLPYFSHILELLLHDVLDEEATSSEPIPDPLLPTIVSFIREFPEYLQTIVHCARKTELAFWNILFSASHHPREIFKMCMDEDQLDTATSCLILLQSVEPVTASTQYASLLLEEALNKRRWTLARDIVRFMQSISTTDYENTPESPVYQKLIARGNKQMCILPNDSATAEQYGLVFNGTDSHKSSITNKSSTHKTPVVTRQSSGSTSAHSPTNLVSLSTPTTSFSTAKSSSNPPPLAMTVKMPSIDAVANGAVCILKQLQNILIQHAEALLEYYALRDLGAFSSHLDFDLVQFFSEHPFGVPADEFP</sequence>
<dbReference type="Pfam" id="PF25440">
    <property type="entry name" value="Beta-prop_RIC1_2nd"/>
    <property type="match status" value="1"/>
</dbReference>
<feature type="compositionally biased region" description="Polar residues" evidence="4">
    <location>
        <begin position="1015"/>
        <end position="1062"/>
    </location>
</feature>
<feature type="domain" description="RIC1 C-terminal alpha solenoid region" evidence="5">
    <location>
        <begin position="809"/>
        <end position="969"/>
    </location>
</feature>
<dbReference type="PANTHER" id="PTHR22746:SF10">
    <property type="entry name" value="GUANINE NUCLEOTIDE EXCHANGE FACTOR SUBUNIT RIC1"/>
    <property type="match status" value="1"/>
</dbReference>
<evidence type="ECO:0000313" key="7">
    <source>
        <dbReference type="WBParaSite" id="jg26604.2"/>
    </source>
</evidence>
<dbReference type="AlphaFoldDB" id="A0A915E7L8"/>
<accession>A0A915E7L8</accession>
<dbReference type="GO" id="GO:0006886">
    <property type="term" value="P:intracellular protein transport"/>
    <property type="evidence" value="ECO:0007669"/>
    <property type="project" value="InterPro"/>
</dbReference>
<dbReference type="InterPro" id="IPR040096">
    <property type="entry name" value="Ric1"/>
</dbReference>
<evidence type="ECO:0000256" key="1">
    <source>
        <dbReference type="ARBA" id="ARBA00004370"/>
    </source>
</evidence>
<keyword evidence="2" id="KW-0472">Membrane</keyword>
<name>A0A915E7L8_9BILA</name>
<dbReference type="GO" id="GO:0005829">
    <property type="term" value="C:cytosol"/>
    <property type="evidence" value="ECO:0007669"/>
    <property type="project" value="TreeGrafter"/>
</dbReference>
<dbReference type="SUPFAM" id="SSF50978">
    <property type="entry name" value="WD40 repeat-like"/>
    <property type="match status" value="1"/>
</dbReference>
<dbReference type="WBParaSite" id="jg26604.2">
    <property type="protein sequence ID" value="jg26604.2"/>
    <property type="gene ID" value="jg26604"/>
</dbReference>
<evidence type="ECO:0000259" key="5">
    <source>
        <dbReference type="Pfam" id="PF07064"/>
    </source>
</evidence>
<dbReference type="PANTHER" id="PTHR22746">
    <property type="entry name" value="RAB6A-GEF COMPLEX PARTNER PROTEIN 1"/>
    <property type="match status" value="1"/>
</dbReference>
<keyword evidence="6" id="KW-1185">Reference proteome</keyword>
<evidence type="ECO:0000256" key="4">
    <source>
        <dbReference type="SAM" id="MobiDB-lite"/>
    </source>
</evidence>
<proteinExistence type="predicted"/>
<dbReference type="GO" id="GO:0000139">
    <property type="term" value="C:Golgi membrane"/>
    <property type="evidence" value="ECO:0007669"/>
    <property type="project" value="TreeGrafter"/>
</dbReference>
<dbReference type="GO" id="GO:0034066">
    <property type="term" value="C:Ric1-Rgp1 guanyl-nucleotide exchange factor complex"/>
    <property type="evidence" value="ECO:0007669"/>
    <property type="project" value="InterPro"/>
</dbReference>
<evidence type="ECO:0000256" key="2">
    <source>
        <dbReference type="ARBA" id="ARBA00023136"/>
    </source>
</evidence>
<dbReference type="InterPro" id="IPR036322">
    <property type="entry name" value="WD40_repeat_dom_sf"/>
</dbReference>
<dbReference type="InterPro" id="IPR009771">
    <property type="entry name" value="RIC1_C"/>
</dbReference>